<keyword evidence="1" id="KW-0812">Transmembrane</keyword>
<keyword evidence="1" id="KW-0472">Membrane</keyword>
<keyword evidence="4" id="KW-1185">Reference proteome</keyword>
<proteinExistence type="predicted"/>
<accession>A0A8S1Q1B8</accession>
<comment type="caution">
    <text evidence="3">The sequence shown here is derived from an EMBL/GenBank/DDBJ whole genome shotgun (WGS) entry which is preliminary data.</text>
</comment>
<keyword evidence="1" id="KW-1133">Transmembrane helix</keyword>
<feature type="transmembrane region" description="Helical" evidence="1">
    <location>
        <begin position="458"/>
        <end position="481"/>
    </location>
</feature>
<name>A0A8S1Q1B8_PARPR</name>
<reference evidence="3" key="1">
    <citation type="submission" date="2021-01" db="EMBL/GenBank/DDBJ databases">
        <authorList>
            <consortium name="Genoscope - CEA"/>
            <person name="William W."/>
        </authorList>
    </citation>
    <scope>NUCLEOTIDE SEQUENCE</scope>
</reference>
<keyword evidence="2" id="KW-0732">Signal</keyword>
<evidence type="ECO:0000313" key="3">
    <source>
        <dbReference type="EMBL" id="CAD8109045.1"/>
    </source>
</evidence>
<evidence type="ECO:0000256" key="2">
    <source>
        <dbReference type="SAM" id="SignalP"/>
    </source>
</evidence>
<evidence type="ECO:0000313" key="4">
    <source>
        <dbReference type="Proteomes" id="UP000688137"/>
    </source>
</evidence>
<sequence length="503" mass="59801">MFILTQFLFVFSYEITWTNYSFAFPQFIPLIAEKTVFSRTFEEFGQILNISIEYNGDNQEQICKFDYQSMEFERQPESLIALVSDMQQIDIDILKTEEIQQGFSDELISYAIQNWSVILLQKNGTIHHMYYNIGTNFTNYTSHKLQIIIDSNTNQQILADKDNYYYVDNQQLIKFKIKDGILEQFKIPNWTKVSGHFIMFIKQSYLYLINGIYGIHIYELHNNVIIQVNKLNIEEFQKDKNLIDYAIENDWLYLLDYESGVYRFNITTMQLDQKFFIAHKGCKIISIKNNQLILIQQNLMHSEVYEGIIIDNDWIMIRKYMAVKQNIKNIQQFNNFALLISNPINNMYQKNLLDNYSNPNISKGTNFYQMEFLGMNELNENYIVGIYKYGVAIYFTQERPAKIFCQAKLSQQNRVTIRLNSTNCLNKNQSDVLNYCQSRLDYVFDIHGVLMSPYQEDLYIYLCIIAFSIVIGLFLAIFFVIRRYQLKKEKIDHLRKSRRSFSY</sequence>
<evidence type="ECO:0008006" key="5">
    <source>
        <dbReference type="Google" id="ProtNLM"/>
    </source>
</evidence>
<evidence type="ECO:0000256" key="1">
    <source>
        <dbReference type="SAM" id="Phobius"/>
    </source>
</evidence>
<organism evidence="3 4">
    <name type="scientific">Paramecium primaurelia</name>
    <dbReference type="NCBI Taxonomy" id="5886"/>
    <lineage>
        <taxon>Eukaryota</taxon>
        <taxon>Sar</taxon>
        <taxon>Alveolata</taxon>
        <taxon>Ciliophora</taxon>
        <taxon>Intramacronucleata</taxon>
        <taxon>Oligohymenophorea</taxon>
        <taxon>Peniculida</taxon>
        <taxon>Parameciidae</taxon>
        <taxon>Paramecium</taxon>
    </lineage>
</organism>
<dbReference type="AlphaFoldDB" id="A0A8S1Q1B8"/>
<protein>
    <recommendedName>
        <fullName evidence="5">Transmembrane protein</fullName>
    </recommendedName>
</protein>
<feature type="chain" id="PRO_5035812947" description="Transmembrane protein" evidence="2">
    <location>
        <begin position="24"/>
        <end position="503"/>
    </location>
</feature>
<gene>
    <name evidence="3" type="ORF">PPRIM_AZ9-3.1.T1390057</name>
</gene>
<dbReference type="EMBL" id="CAJJDM010000143">
    <property type="protein sequence ID" value="CAD8109045.1"/>
    <property type="molecule type" value="Genomic_DNA"/>
</dbReference>
<feature type="signal peptide" evidence="2">
    <location>
        <begin position="1"/>
        <end position="23"/>
    </location>
</feature>
<dbReference type="OMA" id="CKFDYQS"/>
<dbReference type="Proteomes" id="UP000688137">
    <property type="component" value="Unassembled WGS sequence"/>
</dbReference>